<dbReference type="Pfam" id="PF14559">
    <property type="entry name" value="TPR_19"/>
    <property type="match status" value="2"/>
</dbReference>
<dbReference type="PROSITE" id="PS50005">
    <property type="entry name" value="TPR"/>
    <property type="match status" value="4"/>
</dbReference>
<gene>
    <name evidence="2" type="ORF">SAMN05421721_12222</name>
</gene>
<dbReference type="Gene3D" id="1.25.40.10">
    <property type="entry name" value="Tetratricopeptide repeat domain"/>
    <property type="match status" value="2"/>
</dbReference>
<proteinExistence type="predicted"/>
<reference evidence="2 3" key="1">
    <citation type="submission" date="2016-10" db="EMBL/GenBank/DDBJ databases">
        <authorList>
            <person name="de Groot N.N."/>
        </authorList>
    </citation>
    <scope>NUCLEOTIDE SEQUENCE [LARGE SCALE GENOMIC DNA]</scope>
    <source>
        <strain evidence="2 3">DSM 4180</strain>
    </source>
</reference>
<dbReference type="GO" id="GO:0097363">
    <property type="term" value="F:protein O-acetylglucosaminyltransferase activity"/>
    <property type="evidence" value="ECO:0007669"/>
    <property type="project" value="TreeGrafter"/>
</dbReference>
<keyword evidence="3" id="KW-1185">Reference proteome</keyword>
<dbReference type="PANTHER" id="PTHR44366:SF1">
    <property type="entry name" value="UDP-N-ACETYLGLUCOSAMINE--PEPTIDE N-ACETYLGLUCOSAMINYLTRANSFERASE 110 KDA SUBUNIT"/>
    <property type="match status" value="1"/>
</dbReference>
<keyword evidence="1" id="KW-0802">TPR repeat</keyword>
<dbReference type="GO" id="GO:0006493">
    <property type="term" value="P:protein O-linked glycosylation"/>
    <property type="evidence" value="ECO:0007669"/>
    <property type="project" value="InterPro"/>
</dbReference>
<sequence>MALSLGGCAGLPREAEPIPPAPLAVVESAPETPEEAARADLMYQLLVGEIAGHMGQLQASLGHYLRAARLSDDPAVAERATRIGLFAEDPEAALPAAERWVALAPESLDARQVLAGLLVNAGRSEEAVPHLLQVLERMESMEGNGLGLLVNVLSRAGDADAAVAAMEEVVRRREDDPRAHLALAHLALGQERPRAAARAAARALELDPRLQEARLLRARALLSAGDTKAALETLGDAVRQDPSDPDLRTQYGRALVQAGRLDQAREQFEAVLKARPGDADALYTLGLIHIELQHLDRARAYLEQVVQAGERSAEAHYYLGRLAEQQGDEEAAVAHYRRVGEGRRAAESLIRIAQLRAEQGDVEEARQALQLLRRQAEDPRLRVQAYLGEADILQDAGRPQVAMTVLDEALEAHPQEPDLLYSRALLAERLDRVDQAVADLERILEQDPDNASALNALGYTLADRTERYEEAHAYIRRALEQRPEDPAILDSMGWVLYRLGRLEEAEDYLRRAYGRLQDAEVAGHLAVVLWERDRRDEAREILRRALERDPDDEDLRRLQQRWMP</sequence>
<feature type="repeat" description="TPR" evidence="1">
    <location>
        <begin position="245"/>
        <end position="278"/>
    </location>
</feature>
<dbReference type="PANTHER" id="PTHR44366">
    <property type="entry name" value="UDP-N-ACETYLGLUCOSAMINE--PEPTIDE N-ACETYLGLUCOSAMINYLTRANSFERASE 110 KDA SUBUNIT"/>
    <property type="match status" value="1"/>
</dbReference>
<dbReference type="Pfam" id="PF13432">
    <property type="entry name" value="TPR_16"/>
    <property type="match status" value="4"/>
</dbReference>
<dbReference type="RefSeq" id="WP_177217668.1">
    <property type="nucleotide sequence ID" value="NZ_FOUO01000022.1"/>
</dbReference>
<evidence type="ECO:0000256" key="1">
    <source>
        <dbReference type="PROSITE-ProRule" id="PRU00339"/>
    </source>
</evidence>
<feature type="repeat" description="TPR" evidence="1">
    <location>
        <begin position="417"/>
        <end position="450"/>
    </location>
</feature>
<name>A0A1I4SUN2_ECTMO</name>
<accession>A0A1I4SUN2</accession>
<feature type="repeat" description="TPR" evidence="1">
    <location>
        <begin position="279"/>
        <end position="312"/>
    </location>
</feature>
<organism evidence="2 3">
    <name type="scientific">Ectothiorhodospira mobilis</name>
    <dbReference type="NCBI Taxonomy" id="195064"/>
    <lineage>
        <taxon>Bacteria</taxon>
        <taxon>Pseudomonadati</taxon>
        <taxon>Pseudomonadota</taxon>
        <taxon>Gammaproteobacteria</taxon>
        <taxon>Chromatiales</taxon>
        <taxon>Ectothiorhodospiraceae</taxon>
        <taxon>Ectothiorhodospira</taxon>
    </lineage>
</organism>
<dbReference type="AlphaFoldDB" id="A0A1I4SUN2"/>
<dbReference type="InterPro" id="IPR037919">
    <property type="entry name" value="OGT"/>
</dbReference>
<dbReference type="EMBL" id="FOUO01000022">
    <property type="protein sequence ID" value="SFM68003.1"/>
    <property type="molecule type" value="Genomic_DNA"/>
</dbReference>
<evidence type="ECO:0000313" key="2">
    <source>
        <dbReference type="EMBL" id="SFM68003.1"/>
    </source>
</evidence>
<feature type="repeat" description="TPR" evidence="1">
    <location>
        <begin position="519"/>
        <end position="552"/>
    </location>
</feature>
<dbReference type="InterPro" id="IPR011990">
    <property type="entry name" value="TPR-like_helical_dom_sf"/>
</dbReference>
<protein>
    <submittedName>
        <fullName evidence="2">Tfp pilus assembly protein PilF</fullName>
    </submittedName>
</protein>
<dbReference type="SUPFAM" id="SSF48452">
    <property type="entry name" value="TPR-like"/>
    <property type="match status" value="2"/>
</dbReference>
<dbReference type="Proteomes" id="UP000199556">
    <property type="component" value="Unassembled WGS sequence"/>
</dbReference>
<dbReference type="Pfam" id="PF13174">
    <property type="entry name" value="TPR_6"/>
    <property type="match status" value="1"/>
</dbReference>
<dbReference type="InterPro" id="IPR019734">
    <property type="entry name" value="TPR_rpt"/>
</dbReference>
<dbReference type="STRING" id="195064.SAMN05421721_12222"/>
<dbReference type="SMART" id="SM00028">
    <property type="entry name" value="TPR"/>
    <property type="match status" value="13"/>
</dbReference>
<evidence type="ECO:0000313" key="3">
    <source>
        <dbReference type="Proteomes" id="UP000199556"/>
    </source>
</evidence>